<proteinExistence type="predicted"/>
<dbReference type="PANTHER" id="PTHR44520:SF1">
    <property type="entry name" value="TWO-COMPONENT SYSTEM REGULATORY PROTEIN"/>
    <property type="match status" value="1"/>
</dbReference>
<dbReference type="PANTHER" id="PTHR44520">
    <property type="entry name" value="RESPONSE REGULATOR RCP1-RELATED"/>
    <property type="match status" value="1"/>
</dbReference>
<dbReference type="InterPro" id="IPR001789">
    <property type="entry name" value="Sig_transdc_resp-reg_receiver"/>
</dbReference>
<reference evidence="3 4" key="1">
    <citation type="submission" date="2007-05" db="EMBL/GenBank/DDBJ databases">
        <title>Complete sequence of Geobacter uraniireducens Rf4.</title>
        <authorList>
            <consortium name="US DOE Joint Genome Institute"/>
            <person name="Copeland A."/>
            <person name="Lucas S."/>
            <person name="Lapidus A."/>
            <person name="Barry K."/>
            <person name="Detter J.C."/>
            <person name="Glavina del Rio T."/>
            <person name="Hammon N."/>
            <person name="Israni S."/>
            <person name="Dalin E."/>
            <person name="Tice H."/>
            <person name="Pitluck S."/>
            <person name="Chertkov O."/>
            <person name="Brettin T."/>
            <person name="Bruce D."/>
            <person name="Han C."/>
            <person name="Schmutz J."/>
            <person name="Larimer F."/>
            <person name="Land M."/>
            <person name="Hauser L."/>
            <person name="Kyrpides N."/>
            <person name="Mikhailova N."/>
            <person name="Shelobolina E."/>
            <person name="Aklujkar M."/>
            <person name="Lovley D."/>
            <person name="Richardson P."/>
        </authorList>
    </citation>
    <scope>NUCLEOTIDE SEQUENCE [LARGE SCALE GENOMIC DNA]</scope>
    <source>
        <strain evidence="3 4">Rf4</strain>
    </source>
</reference>
<dbReference type="OrthoDB" id="5396654at2"/>
<dbReference type="InterPro" id="IPR052893">
    <property type="entry name" value="TCS_response_regulator"/>
</dbReference>
<dbReference type="Gene3D" id="3.40.50.2300">
    <property type="match status" value="1"/>
</dbReference>
<dbReference type="SUPFAM" id="SSF52172">
    <property type="entry name" value="CheY-like"/>
    <property type="match status" value="1"/>
</dbReference>
<evidence type="ECO:0000313" key="4">
    <source>
        <dbReference type="Proteomes" id="UP000006695"/>
    </source>
</evidence>
<dbReference type="GO" id="GO:0000160">
    <property type="term" value="P:phosphorelay signal transduction system"/>
    <property type="evidence" value="ECO:0007669"/>
    <property type="project" value="InterPro"/>
</dbReference>
<dbReference type="EMBL" id="CP000698">
    <property type="protein sequence ID" value="ABQ24382.1"/>
    <property type="molecule type" value="Genomic_DNA"/>
</dbReference>
<dbReference type="STRING" id="351605.Gura_0166"/>
<evidence type="ECO:0000313" key="3">
    <source>
        <dbReference type="EMBL" id="ABQ24382.1"/>
    </source>
</evidence>
<feature type="domain" description="Response regulatory" evidence="2">
    <location>
        <begin position="5"/>
        <end position="132"/>
    </location>
</feature>
<organism evidence="3 4">
    <name type="scientific">Geotalea uraniireducens (strain Rf4)</name>
    <name type="common">Geobacter uraniireducens</name>
    <dbReference type="NCBI Taxonomy" id="351605"/>
    <lineage>
        <taxon>Bacteria</taxon>
        <taxon>Pseudomonadati</taxon>
        <taxon>Thermodesulfobacteriota</taxon>
        <taxon>Desulfuromonadia</taxon>
        <taxon>Geobacterales</taxon>
        <taxon>Geobacteraceae</taxon>
        <taxon>Geotalea</taxon>
    </lineage>
</organism>
<accession>A5GDG0</accession>
<name>A5GDG0_GEOUR</name>
<sequence>MNEQPIMVVEDNPDDELLTLRALKKCNVHNVVVSRDGAEALDYLFLARNEAAAEKYVMPRFILLDLKLPKIDGLQCLLAIRADERTKDIPIIIVTSSKDERDMSRCRTLRVKGYLNKPLDPKELAETLQELGINYQT</sequence>
<dbReference type="RefSeq" id="WP_011937111.1">
    <property type="nucleotide sequence ID" value="NC_009483.1"/>
</dbReference>
<evidence type="ECO:0000256" key="1">
    <source>
        <dbReference type="PROSITE-ProRule" id="PRU00169"/>
    </source>
</evidence>
<keyword evidence="1" id="KW-0597">Phosphoprotein</keyword>
<dbReference type="Pfam" id="PF00072">
    <property type="entry name" value="Response_reg"/>
    <property type="match status" value="1"/>
</dbReference>
<dbReference type="KEGG" id="gur:Gura_0166"/>
<dbReference type="HOGENOM" id="CLU_000445_69_17_7"/>
<keyword evidence="4" id="KW-1185">Reference proteome</keyword>
<dbReference type="CDD" id="cd17557">
    <property type="entry name" value="REC_Rcp-like"/>
    <property type="match status" value="1"/>
</dbReference>
<evidence type="ECO:0000259" key="2">
    <source>
        <dbReference type="PROSITE" id="PS50110"/>
    </source>
</evidence>
<dbReference type="AlphaFoldDB" id="A5GDG0"/>
<dbReference type="PROSITE" id="PS50110">
    <property type="entry name" value="RESPONSE_REGULATORY"/>
    <property type="match status" value="1"/>
</dbReference>
<gene>
    <name evidence="3" type="ordered locus">Gura_0166</name>
</gene>
<dbReference type="InterPro" id="IPR011006">
    <property type="entry name" value="CheY-like_superfamily"/>
</dbReference>
<protein>
    <submittedName>
        <fullName evidence="3">Response regulator receiver protein</fullName>
    </submittedName>
</protein>
<dbReference type="SMART" id="SM00448">
    <property type="entry name" value="REC"/>
    <property type="match status" value="1"/>
</dbReference>
<feature type="modified residue" description="4-aspartylphosphate" evidence="1">
    <location>
        <position position="65"/>
    </location>
</feature>
<dbReference type="Proteomes" id="UP000006695">
    <property type="component" value="Chromosome"/>
</dbReference>